<reference evidence="2" key="1">
    <citation type="submission" date="2021-01" db="EMBL/GenBank/DDBJ databases">
        <title>Adiantum capillus-veneris genome.</title>
        <authorList>
            <person name="Fang Y."/>
            <person name="Liao Q."/>
        </authorList>
    </citation>
    <scope>NUCLEOTIDE SEQUENCE</scope>
    <source>
        <strain evidence="2">H3</strain>
        <tissue evidence="2">Leaf</tissue>
    </source>
</reference>
<evidence type="ECO:0000313" key="2">
    <source>
        <dbReference type="EMBL" id="KAI5060414.1"/>
    </source>
</evidence>
<dbReference type="Proteomes" id="UP000886520">
    <property type="component" value="Chromosome 24"/>
</dbReference>
<evidence type="ECO:0000313" key="3">
    <source>
        <dbReference type="Proteomes" id="UP000886520"/>
    </source>
</evidence>
<keyword evidence="3" id="KW-1185">Reference proteome</keyword>
<proteinExistence type="predicted"/>
<comment type="caution">
    <text evidence="2">The sequence shown here is derived from an EMBL/GenBank/DDBJ whole genome shotgun (WGS) entry which is preliminary data.</text>
</comment>
<protein>
    <submittedName>
        <fullName evidence="2">Uncharacterized protein</fullName>
    </submittedName>
</protein>
<sequence>MSRKSFLLFLTAFKSFDCWVGKVGRQVYFRRLAAAVKLTAWTRRSCCALRGLRISAIRKRASRGRSGSVHVSLSPASAHLRRQHDKETKTMDERRRTQGGDVSYMEESEDRDGIPDVARQLYVLDLLVAPCLFINNME</sequence>
<dbReference type="EMBL" id="JABFUD020000024">
    <property type="protein sequence ID" value="KAI5060414.1"/>
    <property type="molecule type" value="Genomic_DNA"/>
</dbReference>
<accession>A0A9D4Z404</accession>
<dbReference type="AlphaFoldDB" id="A0A9D4Z404"/>
<name>A0A9D4Z404_ADICA</name>
<organism evidence="2 3">
    <name type="scientific">Adiantum capillus-veneris</name>
    <name type="common">Maidenhair fern</name>
    <dbReference type="NCBI Taxonomy" id="13818"/>
    <lineage>
        <taxon>Eukaryota</taxon>
        <taxon>Viridiplantae</taxon>
        <taxon>Streptophyta</taxon>
        <taxon>Embryophyta</taxon>
        <taxon>Tracheophyta</taxon>
        <taxon>Polypodiopsida</taxon>
        <taxon>Polypodiidae</taxon>
        <taxon>Polypodiales</taxon>
        <taxon>Pteridineae</taxon>
        <taxon>Pteridaceae</taxon>
        <taxon>Vittarioideae</taxon>
        <taxon>Adiantum</taxon>
    </lineage>
</organism>
<feature type="region of interest" description="Disordered" evidence="1">
    <location>
        <begin position="66"/>
        <end position="107"/>
    </location>
</feature>
<feature type="compositionally biased region" description="Basic and acidic residues" evidence="1">
    <location>
        <begin position="84"/>
        <end position="98"/>
    </location>
</feature>
<evidence type="ECO:0000256" key="1">
    <source>
        <dbReference type="SAM" id="MobiDB-lite"/>
    </source>
</evidence>
<gene>
    <name evidence="2" type="ORF">GOP47_0024834</name>
</gene>